<dbReference type="Proteomes" id="UP000824120">
    <property type="component" value="Chromosome 4"/>
</dbReference>
<gene>
    <name evidence="1" type="ORF">H5410_022352</name>
</gene>
<sequence length="69" mass="8057">MGPLRVIGLRATSFCVRDYIGIGLVLREWEIPWSMTMELNTIKRLRALMSVRVQHSLKKRNTLVDFLLI</sequence>
<reference evidence="1 2" key="1">
    <citation type="submission" date="2020-09" db="EMBL/GenBank/DDBJ databases">
        <title>De no assembly of potato wild relative species, Solanum commersonii.</title>
        <authorList>
            <person name="Cho K."/>
        </authorList>
    </citation>
    <scope>NUCLEOTIDE SEQUENCE [LARGE SCALE GENOMIC DNA]</scope>
    <source>
        <strain evidence="1">LZ3.2</strain>
        <tissue evidence="1">Leaf</tissue>
    </source>
</reference>
<dbReference type="EMBL" id="JACXVP010000004">
    <property type="protein sequence ID" value="KAG5611071.1"/>
    <property type="molecule type" value="Genomic_DNA"/>
</dbReference>
<organism evidence="1 2">
    <name type="scientific">Solanum commersonii</name>
    <name type="common">Commerson's wild potato</name>
    <name type="synonym">Commerson's nightshade</name>
    <dbReference type="NCBI Taxonomy" id="4109"/>
    <lineage>
        <taxon>Eukaryota</taxon>
        <taxon>Viridiplantae</taxon>
        <taxon>Streptophyta</taxon>
        <taxon>Embryophyta</taxon>
        <taxon>Tracheophyta</taxon>
        <taxon>Spermatophyta</taxon>
        <taxon>Magnoliopsida</taxon>
        <taxon>eudicotyledons</taxon>
        <taxon>Gunneridae</taxon>
        <taxon>Pentapetalae</taxon>
        <taxon>asterids</taxon>
        <taxon>lamiids</taxon>
        <taxon>Solanales</taxon>
        <taxon>Solanaceae</taxon>
        <taxon>Solanoideae</taxon>
        <taxon>Solaneae</taxon>
        <taxon>Solanum</taxon>
    </lineage>
</organism>
<evidence type="ECO:0000313" key="1">
    <source>
        <dbReference type="EMBL" id="KAG5611071.1"/>
    </source>
</evidence>
<keyword evidence="2" id="KW-1185">Reference proteome</keyword>
<name>A0A9J5ZGI5_SOLCO</name>
<proteinExistence type="predicted"/>
<evidence type="ECO:0000313" key="2">
    <source>
        <dbReference type="Proteomes" id="UP000824120"/>
    </source>
</evidence>
<dbReference type="AlphaFoldDB" id="A0A9J5ZGI5"/>
<accession>A0A9J5ZGI5</accession>
<comment type="caution">
    <text evidence="1">The sequence shown here is derived from an EMBL/GenBank/DDBJ whole genome shotgun (WGS) entry which is preliminary data.</text>
</comment>
<dbReference type="OrthoDB" id="1300727at2759"/>
<protein>
    <submittedName>
        <fullName evidence="1">Uncharacterized protein</fullName>
    </submittedName>
</protein>